<dbReference type="AlphaFoldDB" id="A0A1G2DWY4"/>
<evidence type="ECO:0000313" key="2">
    <source>
        <dbReference type="Proteomes" id="UP000178106"/>
    </source>
</evidence>
<proteinExistence type="predicted"/>
<evidence type="ECO:0000313" key="1">
    <source>
        <dbReference type="EMBL" id="OGZ18066.1"/>
    </source>
</evidence>
<reference evidence="1 2" key="1">
    <citation type="journal article" date="2016" name="Nat. Commun.">
        <title>Thousands of microbial genomes shed light on interconnected biogeochemical processes in an aquifer system.</title>
        <authorList>
            <person name="Anantharaman K."/>
            <person name="Brown C.T."/>
            <person name="Hug L.A."/>
            <person name="Sharon I."/>
            <person name="Castelle C.J."/>
            <person name="Probst A.J."/>
            <person name="Thomas B.C."/>
            <person name="Singh A."/>
            <person name="Wilkins M.J."/>
            <person name="Karaoz U."/>
            <person name="Brodie E.L."/>
            <person name="Williams K.H."/>
            <person name="Hubbard S.S."/>
            <person name="Banfield J.F."/>
        </authorList>
    </citation>
    <scope>NUCLEOTIDE SEQUENCE [LARGE SCALE GENOMIC DNA]</scope>
</reference>
<gene>
    <name evidence="1" type="ORF">A2494_03275</name>
</gene>
<name>A0A1G2DWY4_9BACT</name>
<comment type="caution">
    <text evidence="1">The sequence shown here is derived from an EMBL/GenBank/DDBJ whole genome shotgun (WGS) entry which is preliminary data.</text>
</comment>
<protein>
    <submittedName>
        <fullName evidence="1">Uncharacterized protein</fullName>
    </submittedName>
</protein>
<sequence length="225" mass="25662">MNKEAHCEGVHIMNVDIPNLRMYLADFASAIKDIDERIFHSIGKPYCEIILLDRFPGPEMPGSHIAKLVTFTTKIPIIYSPSVLMFPVKQEYYIIWGVNVSERLHYLLKRDALSGVGDKDIKEIWFMMAIALARLRVLARGEWFPGVRLRTRKSVSCHRELFADGADEVGALRRLLFEFDSNTQASPLVEDIAVSVDIYWTLRLVARALERGCSLEGALRFVAYD</sequence>
<organism evidence="1 2">
    <name type="scientific">Candidatus Lloydbacteria bacterium RIFOXYC12_FULL_46_25</name>
    <dbReference type="NCBI Taxonomy" id="1798670"/>
    <lineage>
        <taxon>Bacteria</taxon>
        <taxon>Candidatus Lloydiibacteriota</taxon>
    </lineage>
</organism>
<dbReference type="Proteomes" id="UP000178106">
    <property type="component" value="Unassembled WGS sequence"/>
</dbReference>
<dbReference type="EMBL" id="MHLU01000112">
    <property type="protein sequence ID" value="OGZ18066.1"/>
    <property type="molecule type" value="Genomic_DNA"/>
</dbReference>
<accession>A0A1G2DWY4</accession>